<reference evidence="2" key="2">
    <citation type="submission" date="2020-09" db="EMBL/GenBank/DDBJ databases">
        <authorList>
            <person name="Sun Q."/>
            <person name="Zhou Y."/>
        </authorList>
    </citation>
    <scope>NUCLEOTIDE SEQUENCE</scope>
    <source>
        <strain evidence="2">CGMCC 1.15178</strain>
    </source>
</reference>
<evidence type="ECO:0000256" key="1">
    <source>
        <dbReference type="SAM" id="MobiDB-lite"/>
    </source>
</evidence>
<keyword evidence="3" id="KW-1185">Reference proteome</keyword>
<comment type="caution">
    <text evidence="2">The sequence shown here is derived from an EMBL/GenBank/DDBJ whole genome shotgun (WGS) entry which is preliminary data.</text>
</comment>
<evidence type="ECO:0000313" key="3">
    <source>
        <dbReference type="Proteomes" id="UP000612456"/>
    </source>
</evidence>
<evidence type="ECO:0008006" key="4">
    <source>
        <dbReference type="Google" id="ProtNLM"/>
    </source>
</evidence>
<accession>A0A916YSE5</accession>
<dbReference type="InterPro" id="IPR008775">
    <property type="entry name" value="Phytyl_CoA_dOase-like"/>
</dbReference>
<dbReference type="EMBL" id="BMHP01000001">
    <property type="protein sequence ID" value="GGD57619.1"/>
    <property type="molecule type" value="Genomic_DNA"/>
</dbReference>
<dbReference type="SUPFAM" id="SSF51197">
    <property type="entry name" value="Clavaminate synthase-like"/>
    <property type="match status" value="1"/>
</dbReference>
<evidence type="ECO:0000313" key="2">
    <source>
        <dbReference type="EMBL" id="GGD57619.1"/>
    </source>
</evidence>
<organism evidence="2 3">
    <name type="scientific">Paenibacillus nasutitermitis</name>
    <dbReference type="NCBI Taxonomy" id="1652958"/>
    <lineage>
        <taxon>Bacteria</taxon>
        <taxon>Bacillati</taxon>
        <taxon>Bacillota</taxon>
        <taxon>Bacilli</taxon>
        <taxon>Bacillales</taxon>
        <taxon>Paenibacillaceae</taxon>
        <taxon>Paenibacillus</taxon>
    </lineage>
</organism>
<proteinExistence type="predicted"/>
<name>A0A916YSE5_9BACL</name>
<protein>
    <recommendedName>
        <fullName evidence="4">Phytanoyl-CoA dioxygenase</fullName>
    </recommendedName>
</protein>
<feature type="region of interest" description="Disordered" evidence="1">
    <location>
        <begin position="104"/>
        <end position="123"/>
    </location>
</feature>
<reference evidence="2" key="1">
    <citation type="journal article" date="2014" name="Int. J. Syst. Evol. Microbiol.">
        <title>Complete genome sequence of Corynebacterium casei LMG S-19264T (=DSM 44701T), isolated from a smear-ripened cheese.</title>
        <authorList>
            <consortium name="US DOE Joint Genome Institute (JGI-PGF)"/>
            <person name="Walter F."/>
            <person name="Albersmeier A."/>
            <person name="Kalinowski J."/>
            <person name="Ruckert C."/>
        </authorList>
    </citation>
    <scope>NUCLEOTIDE SEQUENCE</scope>
    <source>
        <strain evidence="2">CGMCC 1.15178</strain>
    </source>
</reference>
<dbReference type="Pfam" id="PF05721">
    <property type="entry name" value="PhyH"/>
    <property type="match status" value="1"/>
</dbReference>
<dbReference type="RefSeq" id="WP_229750120.1">
    <property type="nucleotide sequence ID" value="NZ_BMHP01000001.1"/>
</dbReference>
<dbReference type="Proteomes" id="UP000612456">
    <property type="component" value="Unassembled WGS sequence"/>
</dbReference>
<sequence length="247" mass="27728">MNWLSVEQKQSLVEHGYLKVPGVIPPVMVERAMRRINHSIGNGMNVDDMTRFRAQSYCPELTGEAPISDLYNRTPVRSMVESLLGEDQVQPVHDGQIALRFPSLQDPPGAPSPHLDGMYSPHNGVPEGTISNFSMLVGVLLSPVRVQNAGNFTVWPGTHRLYEQYFREHGPESLLNGMPPLELPQPVQTTGEPGDIFLVHYQLAHSVAPNLSPFPRYAIFFRISHVDHGLDWRAPMTDIWLHWPGVK</sequence>
<dbReference type="AlphaFoldDB" id="A0A916YSE5"/>
<dbReference type="GO" id="GO:0016706">
    <property type="term" value="F:2-oxoglutarate-dependent dioxygenase activity"/>
    <property type="evidence" value="ECO:0007669"/>
    <property type="project" value="UniProtKB-ARBA"/>
</dbReference>
<dbReference type="Gene3D" id="2.60.120.620">
    <property type="entry name" value="q2cbj1_9rhob like domain"/>
    <property type="match status" value="1"/>
</dbReference>
<gene>
    <name evidence="2" type="ORF">GCM10010911_14280</name>
</gene>